<proteinExistence type="predicted"/>
<evidence type="ECO:0000256" key="3">
    <source>
        <dbReference type="ARBA" id="ARBA00023143"/>
    </source>
</evidence>
<dbReference type="EMBL" id="UGXG01000002">
    <property type="protein sequence ID" value="SUG47446.1"/>
    <property type="molecule type" value="Genomic_DNA"/>
</dbReference>
<dbReference type="InterPro" id="IPR009926">
    <property type="entry name" value="T3SS_YcgR_PilZN"/>
</dbReference>
<dbReference type="Gene3D" id="2.40.10.220">
    <property type="entry name" value="predicted glycosyltransferase like domains"/>
    <property type="match status" value="1"/>
</dbReference>
<reference evidence="5 6" key="1">
    <citation type="submission" date="2018-06" db="EMBL/GenBank/DDBJ databases">
        <authorList>
            <consortium name="Pathogen Informatics"/>
            <person name="Doyle S."/>
        </authorList>
    </citation>
    <scope>NUCLEOTIDE SEQUENCE [LARGE SCALE GENOMIC DNA]</scope>
    <source>
        <strain evidence="5 6">NCTC8297</strain>
    </source>
</reference>
<keyword evidence="1" id="KW-0973">c-di-GMP</keyword>
<dbReference type="Gene3D" id="2.30.110.10">
    <property type="entry name" value="Electron Transport, Fmn-binding Protein, Chain A"/>
    <property type="match status" value="1"/>
</dbReference>
<evidence type="ECO:0000259" key="4">
    <source>
        <dbReference type="Pfam" id="PF07317"/>
    </source>
</evidence>
<evidence type="ECO:0000313" key="5">
    <source>
        <dbReference type="EMBL" id="SUG47446.1"/>
    </source>
</evidence>
<name>A0A379TBF2_SALER</name>
<feature type="domain" description="Type III secretion system flagellar brake protein YcgR PilZN" evidence="4">
    <location>
        <begin position="8"/>
        <end position="109"/>
    </location>
</feature>
<dbReference type="InterPro" id="IPR012349">
    <property type="entry name" value="Split_barrel_FMN-bd"/>
</dbReference>
<dbReference type="GO" id="GO:0000166">
    <property type="term" value="F:nucleotide binding"/>
    <property type="evidence" value="ECO:0007669"/>
    <property type="project" value="UniProtKB-KW"/>
</dbReference>
<accession>A0A379TBF2</accession>
<sequence length="184" mass="20826">MSRYNEQFLKKNPLAILGVLRDLNKNQVPLRISWAKGQFISKILAVAPEKLIVDYGSQEYENSAVLRAGQVDIIAETQGAKVEFTLPRFVTGYYQQLPAFITPLPSSLWFVQRREYFRIGAPLYPPYYGVTTLPDTRTLRFRLFDLSLGGMGALLESAIPDGLIEGARFSQVELNMGQWGDFSR</sequence>
<organism evidence="5 6">
    <name type="scientific">Salmonella enterica subsp. arizonae</name>
    <dbReference type="NCBI Taxonomy" id="59203"/>
    <lineage>
        <taxon>Bacteria</taxon>
        <taxon>Pseudomonadati</taxon>
        <taxon>Pseudomonadota</taxon>
        <taxon>Gammaproteobacteria</taxon>
        <taxon>Enterobacterales</taxon>
        <taxon>Enterobacteriaceae</taxon>
        <taxon>Salmonella</taxon>
    </lineage>
</organism>
<evidence type="ECO:0000256" key="2">
    <source>
        <dbReference type="ARBA" id="ARBA00022741"/>
    </source>
</evidence>
<dbReference type="AlphaFoldDB" id="A0A379TBF2"/>
<dbReference type="Pfam" id="PF07317">
    <property type="entry name" value="PilZN"/>
    <property type="match status" value="1"/>
</dbReference>
<keyword evidence="3" id="KW-0975">Bacterial flagellum</keyword>
<evidence type="ECO:0000256" key="1">
    <source>
        <dbReference type="ARBA" id="ARBA00022636"/>
    </source>
</evidence>
<protein>
    <submittedName>
        <fullName evidence="5">Cyclic di-GMP binding protein YcgR</fullName>
    </submittedName>
</protein>
<dbReference type="Proteomes" id="UP000254741">
    <property type="component" value="Unassembled WGS sequence"/>
</dbReference>
<keyword evidence="2" id="KW-0547">Nucleotide-binding</keyword>
<evidence type="ECO:0000313" key="6">
    <source>
        <dbReference type="Proteomes" id="UP000254741"/>
    </source>
</evidence>
<gene>
    <name evidence="5" type="primary">STY1926</name>
    <name evidence="5" type="ORF">NCTC8297_02714</name>
</gene>